<evidence type="ECO:0000313" key="5">
    <source>
        <dbReference type="EMBL" id="MDC8640844.1"/>
    </source>
</evidence>
<comment type="catalytic activity">
    <reaction evidence="3">
        <text>L-aspartate + L-glutamine + ATP + H2O = L-asparagine + L-glutamate + AMP + diphosphate + H(+)</text>
        <dbReference type="Rhea" id="RHEA:12228"/>
        <dbReference type="ChEBI" id="CHEBI:15377"/>
        <dbReference type="ChEBI" id="CHEBI:15378"/>
        <dbReference type="ChEBI" id="CHEBI:29985"/>
        <dbReference type="ChEBI" id="CHEBI:29991"/>
        <dbReference type="ChEBI" id="CHEBI:30616"/>
        <dbReference type="ChEBI" id="CHEBI:33019"/>
        <dbReference type="ChEBI" id="CHEBI:58048"/>
        <dbReference type="ChEBI" id="CHEBI:58359"/>
        <dbReference type="ChEBI" id="CHEBI:456215"/>
        <dbReference type="EC" id="6.3.5.4"/>
    </reaction>
</comment>
<feature type="domain" description="Asparagine synthetase" evidence="4">
    <location>
        <begin position="218"/>
        <end position="366"/>
    </location>
</feature>
<dbReference type="InterPro" id="IPR014729">
    <property type="entry name" value="Rossmann-like_a/b/a_fold"/>
</dbReference>
<dbReference type="InterPro" id="IPR051786">
    <property type="entry name" value="ASN_synthetase/amidase"/>
</dbReference>
<dbReference type="InterPro" id="IPR001962">
    <property type="entry name" value="Asn_synthase"/>
</dbReference>
<dbReference type="PANTHER" id="PTHR43284:SF1">
    <property type="entry name" value="ASPARAGINE SYNTHETASE"/>
    <property type="match status" value="1"/>
</dbReference>
<dbReference type="InterPro" id="IPR029055">
    <property type="entry name" value="Ntn_hydrolases_N"/>
</dbReference>
<reference evidence="5" key="1">
    <citation type="journal article" date="2022" name="Phytopathology">
        <title>Whole genome sequencing-based tracing of a 2022 introduction and outbreak of Xanthomonas hortorum pv. pelargonii.</title>
        <authorList>
            <person name="Iruegas Bocardo F."/>
            <person name="Weisberg A.J."/>
            <person name="Riutta E.R."/>
            <person name="Kilday K.B."/>
            <person name="Bonkowski J.C."/>
            <person name="Creswell T.C."/>
            <person name="Daughtrey M."/>
            <person name="Rane K.K."/>
            <person name="Grunwald N.J."/>
            <person name="Chang J.H."/>
            <person name="Putnam M."/>
        </authorList>
    </citation>
    <scope>NUCLEOTIDE SEQUENCE</scope>
    <source>
        <strain evidence="5">22-338</strain>
    </source>
</reference>
<dbReference type="GO" id="GO:0006529">
    <property type="term" value="P:asparagine biosynthetic process"/>
    <property type="evidence" value="ECO:0007669"/>
    <property type="project" value="InterPro"/>
</dbReference>
<evidence type="ECO:0000256" key="2">
    <source>
        <dbReference type="ARBA" id="ARBA00012737"/>
    </source>
</evidence>
<dbReference type="AlphaFoldDB" id="A0A9X4BWI1"/>
<dbReference type="PANTHER" id="PTHR43284">
    <property type="entry name" value="ASPARAGINE SYNTHETASE (GLUTAMINE-HYDROLYZING)"/>
    <property type="match status" value="1"/>
</dbReference>
<evidence type="ECO:0000259" key="4">
    <source>
        <dbReference type="Pfam" id="PF00733"/>
    </source>
</evidence>
<dbReference type="EC" id="6.3.5.4" evidence="2"/>
<name>A0A9X4BWI1_9XANT</name>
<dbReference type="RefSeq" id="WP_273664790.1">
    <property type="nucleotide sequence ID" value="NZ_CP168178.1"/>
</dbReference>
<dbReference type="SUPFAM" id="SSF56235">
    <property type="entry name" value="N-terminal nucleophile aminohydrolases (Ntn hydrolases)"/>
    <property type="match status" value="1"/>
</dbReference>
<dbReference type="GO" id="GO:0004066">
    <property type="term" value="F:asparagine synthase (glutamine-hydrolyzing) activity"/>
    <property type="evidence" value="ECO:0007669"/>
    <property type="project" value="UniProtKB-EC"/>
</dbReference>
<reference evidence="5" key="2">
    <citation type="submission" date="2022-08" db="EMBL/GenBank/DDBJ databases">
        <authorList>
            <person name="Iruegas-Bocardo F."/>
            <person name="Weisberg A.J."/>
            <person name="Riutta E.R."/>
            <person name="Kilday K."/>
            <person name="Bonkowski J.C."/>
            <person name="Creswell T."/>
            <person name="Daughtrey M.L."/>
            <person name="Rane K."/>
            <person name="Grunwald N.J."/>
            <person name="Chang J.H."/>
            <person name="Putnam M.L."/>
        </authorList>
    </citation>
    <scope>NUCLEOTIDE SEQUENCE</scope>
    <source>
        <strain evidence="5">22-338</strain>
    </source>
</reference>
<accession>A0A9X4BWI1</accession>
<comment type="caution">
    <text evidence="5">The sequence shown here is derived from an EMBL/GenBank/DDBJ whole genome shotgun (WGS) entry which is preliminary data.</text>
</comment>
<dbReference type="EMBL" id="JANWTP010000204">
    <property type="protein sequence ID" value="MDC8640844.1"/>
    <property type="molecule type" value="Genomic_DNA"/>
</dbReference>
<dbReference type="Pfam" id="PF00733">
    <property type="entry name" value="Asn_synthase"/>
    <property type="match status" value="1"/>
</dbReference>
<sequence>MNYRYIVLVECDSGHEAHATQQAALSEMGMKSRLLQGAVRLFVSRDTPTLPIPGHGAIIGHVFTREGQPVTEALAFMQCRDYAELEKHLLENCWGDYILIHSSGASGRPLNILRDPSGGLPCVYSFQGSNGFITSSISIAIRLNLCRRQVDWAYISHGLTFPYLRTARTGLSEISELLPGCSLNLHGAVAVVRLAWSPWTFVAAGQRYGSPEEAAANVRQAVASTVRALAELDGDILLELSGGLDSSIVAACLRDVDVRVTCCTVVTPLPGEDEQHYAKQMTDHLGTDLHSLNVSSKDAHFHFTPSPDAVAPGMGILHQTSYELLSAAGNTHRVNSFFSGAGGDSVFGYLRGVAPAVDAYRERGLAAGFTALHNLSSLHQCTLWKAAQLTLKKLINPSKALWKKDCSLLDPAKAVDMLESHPWFDAPASALLGDRQKIFDLIVTQSYRDGTPRGTAKEPLNNAP</sequence>
<gene>
    <name evidence="5" type="ORF">NY667_24505</name>
</gene>
<dbReference type="Proteomes" id="UP001140230">
    <property type="component" value="Unassembled WGS sequence"/>
</dbReference>
<dbReference type="Gene3D" id="3.40.50.620">
    <property type="entry name" value="HUPs"/>
    <property type="match status" value="1"/>
</dbReference>
<evidence type="ECO:0000256" key="3">
    <source>
        <dbReference type="ARBA" id="ARBA00048741"/>
    </source>
</evidence>
<protein>
    <recommendedName>
        <fullName evidence="2">asparagine synthase (glutamine-hydrolyzing)</fullName>
        <ecNumber evidence="2">6.3.5.4</ecNumber>
    </recommendedName>
</protein>
<dbReference type="SUPFAM" id="SSF52402">
    <property type="entry name" value="Adenine nucleotide alpha hydrolases-like"/>
    <property type="match status" value="1"/>
</dbReference>
<comment type="pathway">
    <text evidence="1">Amino-acid biosynthesis; L-asparagine biosynthesis; L-asparagine from L-aspartate (L-Gln route): step 1/1.</text>
</comment>
<evidence type="ECO:0000313" key="6">
    <source>
        <dbReference type="Proteomes" id="UP001140230"/>
    </source>
</evidence>
<proteinExistence type="predicted"/>
<organism evidence="5 6">
    <name type="scientific">Xanthomonas hortorum pv. hederae</name>
    <dbReference type="NCBI Taxonomy" id="453603"/>
    <lineage>
        <taxon>Bacteria</taxon>
        <taxon>Pseudomonadati</taxon>
        <taxon>Pseudomonadota</taxon>
        <taxon>Gammaproteobacteria</taxon>
        <taxon>Lysobacterales</taxon>
        <taxon>Lysobacteraceae</taxon>
        <taxon>Xanthomonas</taxon>
    </lineage>
</organism>
<evidence type="ECO:0000256" key="1">
    <source>
        <dbReference type="ARBA" id="ARBA00005187"/>
    </source>
</evidence>